<keyword evidence="3 6" id="KW-1133">Transmembrane helix</keyword>
<feature type="compositionally biased region" description="Gly residues" evidence="5">
    <location>
        <begin position="345"/>
        <end position="360"/>
    </location>
</feature>
<keyword evidence="1" id="KW-1003">Cell membrane</keyword>
<dbReference type="PROSITE" id="PS50234">
    <property type="entry name" value="VWFA"/>
    <property type="match status" value="1"/>
</dbReference>
<dbReference type="EMBL" id="JAUSVR010000007">
    <property type="protein sequence ID" value="MDQ0511529.1"/>
    <property type="molecule type" value="Genomic_DNA"/>
</dbReference>
<dbReference type="CDD" id="cd00198">
    <property type="entry name" value="vWFA"/>
    <property type="match status" value="1"/>
</dbReference>
<dbReference type="Proteomes" id="UP001235094">
    <property type="component" value="Unassembled WGS sequence"/>
</dbReference>
<evidence type="ECO:0000313" key="9">
    <source>
        <dbReference type="Proteomes" id="UP001235094"/>
    </source>
</evidence>
<reference evidence="8 9" key="1">
    <citation type="submission" date="2023-07" db="EMBL/GenBank/DDBJ databases">
        <title>Genomic Encyclopedia of Type Strains, Phase IV (KMG-IV): sequencing the most valuable type-strain genomes for metagenomic binning, comparative biology and taxonomic classification.</title>
        <authorList>
            <person name="Goeker M."/>
        </authorList>
    </citation>
    <scope>NUCLEOTIDE SEQUENCE [LARGE SCALE GENOMIC DNA]</scope>
    <source>
        <strain evidence="8 9">DSM 15561</strain>
    </source>
</reference>
<keyword evidence="9" id="KW-1185">Reference proteome</keyword>
<accession>A0ABU0LS84</accession>
<dbReference type="SMART" id="SM00327">
    <property type="entry name" value="VWA"/>
    <property type="match status" value="1"/>
</dbReference>
<evidence type="ECO:0000313" key="8">
    <source>
        <dbReference type="EMBL" id="MDQ0511529.1"/>
    </source>
</evidence>
<dbReference type="RefSeq" id="WP_306890230.1">
    <property type="nucleotide sequence ID" value="NZ_JAUSVR010000007.1"/>
</dbReference>
<evidence type="ECO:0000256" key="6">
    <source>
        <dbReference type="SAM" id="Phobius"/>
    </source>
</evidence>
<dbReference type="InterPro" id="IPR036465">
    <property type="entry name" value="vWFA_dom_sf"/>
</dbReference>
<evidence type="ECO:0000256" key="4">
    <source>
        <dbReference type="ARBA" id="ARBA00023136"/>
    </source>
</evidence>
<feature type="region of interest" description="Disordered" evidence="5">
    <location>
        <begin position="341"/>
        <end position="370"/>
    </location>
</feature>
<sequence length="370" mass="39321">MNAAAGMAASLTRDWGVDQPLLLLLLALALLPWAATPFVRRGIASIRLVPDDVLSRLLGLGLRLAGSIAIAAIALGLAGLHQREQAITRQGTGAHLVLLLDRSSSMDNSFADRAPSGDQEAKSVVAKRLLVDFIGRRPRDRIGVAAFSTSPMPILPLTDHHDVVRAAINAIDRPGLAFTDVGRGLALALDSFADDANESSRAILLVSDGAALIDRRVQEALRDAVIRTPVHLYWLFLRSRGSKGIFDTPPPGEDTPQANPERHLHLFLQSLGVPYQAFEATSPQAVERAIAEIDRQETRPIAYVERVPRRDFAHTAFAVAAVAIAVLLAAKLGERALTRVTPHGQAGGGQANGGQAGAGRTGATPVRRAA</sequence>
<dbReference type="Pfam" id="PF13519">
    <property type="entry name" value="VWA_2"/>
    <property type="match status" value="1"/>
</dbReference>
<evidence type="ECO:0000259" key="7">
    <source>
        <dbReference type="PROSITE" id="PS50234"/>
    </source>
</evidence>
<evidence type="ECO:0000256" key="5">
    <source>
        <dbReference type="SAM" id="MobiDB-lite"/>
    </source>
</evidence>
<dbReference type="PANTHER" id="PTHR22550">
    <property type="entry name" value="SPORE GERMINATION PROTEIN"/>
    <property type="match status" value="1"/>
</dbReference>
<feature type="transmembrane region" description="Helical" evidence="6">
    <location>
        <begin position="312"/>
        <end position="330"/>
    </location>
</feature>
<name>A0ABU0LS84_9HYPH</name>
<evidence type="ECO:0000256" key="1">
    <source>
        <dbReference type="ARBA" id="ARBA00022475"/>
    </source>
</evidence>
<dbReference type="InterPro" id="IPR050768">
    <property type="entry name" value="UPF0353/GerABKA_families"/>
</dbReference>
<proteinExistence type="predicted"/>
<comment type="caution">
    <text evidence="8">The sequence shown here is derived from an EMBL/GenBank/DDBJ whole genome shotgun (WGS) entry which is preliminary data.</text>
</comment>
<dbReference type="SUPFAM" id="SSF53300">
    <property type="entry name" value="vWA-like"/>
    <property type="match status" value="1"/>
</dbReference>
<feature type="transmembrane region" description="Helical" evidence="6">
    <location>
        <begin position="20"/>
        <end position="39"/>
    </location>
</feature>
<dbReference type="PANTHER" id="PTHR22550:SF5">
    <property type="entry name" value="LEUCINE ZIPPER PROTEIN 4"/>
    <property type="match status" value="1"/>
</dbReference>
<dbReference type="InterPro" id="IPR002035">
    <property type="entry name" value="VWF_A"/>
</dbReference>
<evidence type="ECO:0000256" key="2">
    <source>
        <dbReference type="ARBA" id="ARBA00022692"/>
    </source>
</evidence>
<evidence type="ECO:0000256" key="3">
    <source>
        <dbReference type="ARBA" id="ARBA00022989"/>
    </source>
</evidence>
<keyword evidence="2 6" id="KW-0812">Transmembrane</keyword>
<keyword evidence="4 6" id="KW-0472">Membrane</keyword>
<dbReference type="Gene3D" id="3.40.50.410">
    <property type="entry name" value="von Willebrand factor, type A domain"/>
    <property type="match status" value="1"/>
</dbReference>
<gene>
    <name evidence="8" type="ORF">QOZ99_002428</name>
</gene>
<feature type="transmembrane region" description="Helical" evidence="6">
    <location>
        <begin position="60"/>
        <end position="80"/>
    </location>
</feature>
<protein>
    <submittedName>
        <fullName evidence="8">MxaC protein</fullName>
    </submittedName>
</protein>
<organism evidence="8 9">
    <name type="scientific">Ancylobacter amanitiformis</name>
    <dbReference type="NCBI Taxonomy" id="217069"/>
    <lineage>
        <taxon>Bacteria</taxon>
        <taxon>Pseudomonadati</taxon>
        <taxon>Pseudomonadota</taxon>
        <taxon>Alphaproteobacteria</taxon>
        <taxon>Hyphomicrobiales</taxon>
        <taxon>Xanthobacteraceae</taxon>
        <taxon>Ancylobacter</taxon>
    </lineage>
</organism>
<feature type="domain" description="VWFA" evidence="7">
    <location>
        <begin position="95"/>
        <end position="233"/>
    </location>
</feature>